<dbReference type="SUPFAM" id="SSF101941">
    <property type="entry name" value="NAC domain"/>
    <property type="match status" value="1"/>
</dbReference>
<protein>
    <submittedName>
        <fullName evidence="8">NAC domain containing protein 50</fullName>
    </submittedName>
</protein>
<name>A0A9W7IA91_HIBTR</name>
<dbReference type="GO" id="GO:0006355">
    <property type="term" value="P:regulation of DNA-templated transcription"/>
    <property type="evidence" value="ECO:0007669"/>
    <property type="project" value="InterPro"/>
</dbReference>
<keyword evidence="3" id="KW-0238">DNA-binding</keyword>
<dbReference type="FunFam" id="2.170.150.80:FF:000002">
    <property type="entry name" value="Nac domain-containing protein 86"/>
    <property type="match status" value="1"/>
</dbReference>
<dbReference type="EMBL" id="BSYR01000024">
    <property type="protein sequence ID" value="GMI92307.1"/>
    <property type="molecule type" value="Genomic_DNA"/>
</dbReference>
<accession>A0A9W7IA91</accession>
<dbReference type="InterPro" id="IPR036093">
    <property type="entry name" value="NAC_dom_sf"/>
</dbReference>
<keyword evidence="5" id="KW-0539">Nucleus</keyword>
<comment type="subcellular location">
    <subcellularLocation>
        <location evidence="1">Nucleus</location>
    </subcellularLocation>
</comment>
<organism evidence="8 9">
    <name type="scientific">Hibiscus trionum</name>
    <name type="common">Flower of an hour</name>
    <dbReference type="NCBI Taxonomy" id="183268"/>
    <lineage>
        <taxon>Eukaryota</taxon>
        <taxon>Viridiplantae</taxon>
        <taxon>Streptophyta</taxon>
        <taxon>Embryophyta</taxon>
        <taxon>Tracheophyta</taxon>
        <taxon>Spermatophyta</taxon>
        <taxon>Magnoliopsida</taxon>
        <taxon>eudicotyledons</taxon>
        <taxon>Gunneridae</taxon>
        <taxon>Pentapetalae</taxon>
        <taxon>rosids</taxon>
        <taxon>malvids</taxon>
        <taxon>Malvales</taxon>
        <taxon>Malvaceae</taxon>
        <taxon>Malvoideae</taxon>
        <taxon>Hibiscus</taxon>
    </lineage>
</organism>
<dbReference type="Gene3D" id="2.170.150.80">
    <property type="entry name" value="NAC domain"/>
    <property type="match status" value="1"/>
</dbReference>
<evidence type="ECO:0000256" key="1">
    <source>
        <dbReference type="ARBA" id="ARBA00004123"/>
    </source>
</evidence>
<dbReference type="GO" id="GO:0003677">
    <property type="term" value="F:DNA binding"/>
    <property type="evidence" value="ECO:0007669"/>
    <property type="project" value="UniProtKB-KW"/>
</dbReference>
<dbReference type="Pfam" id="PF02365">
    <property type="entry name" value="NAM"/>
    <property type="match status" value="1"/>
</dbReference>
<dbReference type="PANTHER" id="PTHR31744">
    <property type="entry name" value="PROTEIN CUP-SHAPED COTYLEDON 2-RELATED"/>
    <property type="match status" value="1"/>
</dbReference>
<evidence type="ECO:0000256" key="5">
    <source>
        <dbReference type="ARBA" id="ARBA00023242"/>
    </source>
</evidence>
<evidence type="ECO:0000256" key="3">
    <source>
        <dbReference type="ARBA" id="ARBA00023125"/>
    </source>
</evidence>
<keyword evidence="2" id="KW-0805">Transcription regulation</keyword>
<evidence type="ECO:0000313" key="9">
    <source>
        <dbReference type="Proteomes" id="UP001165190"/>
    </source>
</evidence>
<feature type="domain" description="NAC" evidence="7">
    <location>
        <begin position="25"/>
        <end position="174"/>
    </location>
</feature>
<evidence type="ECO:0000256" key="6">
    <source>
        <dbReference type="SAM" id="Coils"/>
    </source>
</evidence>
<keyword evidence="4" id="KW-0804">Transcription</keyword>
<proteinExistence type="predicted"/>
<reference evidence="8" key="1">
    <citation type="submission" date="2023-05" db="EMBL/GenBank/DDBJ databases">
        <title>Genome and transcriptome analyses reveal genes involved in the formation of fine ridges on petal epidermal cells in Hibiscus trionum.</title>
        <authorList>
            <person name="Koshimizu S."/>
            <person name="Masuda S."/>
            <person name="Ishii T."/>
            <person name="Shirasu K."/>
            <person name="Hoshino A."/>
            <person name="Arita M."/>
        </authorList>
    </citation>
    <scope>NUCLEOTIDE SEQUENCE</scope>
    <source>
        <strain evidence="8">Hamamatsu line</strain>
    </source>
</reference>
<sequence>MRGEKSLAIVTAPTAADSRGSATALAPGFRFHPTDEELVSYYLKRKVSNKPVRFNAIAEVDIYKHEPWDLSDKSRLKTRDQEWYFFSLLDKKYGNGGRMNRATNQGYWKATGKDREVRHNEQLIGMKKTLVFHSGRAPDGLRTNWVMHEYRLVEEELERIGALQGYVLCRVFHKNNIGPPNGNRYAPFNEAEWDDGSEALIPGVDVGDGVVGGNNLIDGKEVAAAKNAVIASNGAQRISLEQEIQNADDEVLRKSPNERTDDCTSLPPCKIERPEKGPSLCLVNREAPLPLIHYKRRRQNDWGTNRANVSENSIRMIQDHCSSTTTAATTTASPSSDTTTAVSALLEFSLMESREPIEKKPPRVPPPIYENANLDSMVPPGCMKLINELQNEVRKISAERETLKLELMSAQAMVSILRSKIDLLSEENEELKGRNRGPWNGALGSCSHR</sequence>
<dbReference type="Proteomes" id="UP001165190">
    <property type="component" value="Unassembled WGS sequence"/>
</dbReference>
<evidence type="ECO:0000256" key="2">
    <source>
        <dbReference type="ARBA" id="ARBA00023015"/>
    </source>
</evidence>
<dbReference type="OrthoDB" id="645697at2759"/>
<keyword evidence="6" id="KW-0175">Coiled coil</keyword>
<dbReference type="PANTHER" id="PTHR31744:SF210">
    <property type="entry name" value="NAC DOMAIN-CONTAINING PROTEIN 86-LIKE"/>
    <property type="match status" value="1"/>
</dbReference>
<dbReference type="PROSITE" id="PS51005">
    <property type="entry name" value="NAC"/>
    <property type="match status" value="1"/>
</dbReference>
<dbReference type="GO" id="GO:0005634">
    <property type="term" value="C:nucleus"/>
    <property type="evidence" value="ECO:0007669"/>
    <property type="project" value="UniProtKB-SubCell"/>
</dbReference>
<evidence type="ECO:0000259" key="7">
    <source>
        <dbReference type="PROSITE" id="PS51005"/>
    </source>
</evidence>
<dbReference type="AlphaFoldDB" id="A0A9W7IA91"/>
<evidence type="ECO:0000256" key="4">
    <source>
        <dbReference type="ARBA" id="ARBA00023163"/>
    </source>
</evidence>
<dbReference type="InterPro" id="IPR003441">
    <property type="entry name" value="NAC-dom"/>
</dbReference>
<evidence type="ECO:0000313" key="8">
    <source>
        <dbReference type="EMBL" id="GMI92307.1"/>
    </source>
</evidence>
<comment type="caution">
    <text evidence="8">The sequence shown here is derived from an EMBL/GenBank/DDBJ whole genome shotgun (WGS) entry which is preliminary data.</text>
</comment>
<gene>
    <name evidence="8" type="ORF">HRI_002900000</name>
</gene>
<feature type="coiled-coil region" evidence="6">
    <location>
        <begin position="386"/>
        <end position="434"/>
    </location>
</feature>
<keyword evidence="9" id="KW-1185">Reference proteome</keyword>